<evidence type="ECO:0000259" key="8">
    <source>
        <dbReference type="Pfam" id="PF00082"/>
    </source>
</evidence>
<organism evidence="10">
    <name type="scientific">Sesamum latifolium</name>
    <dbReference type="NCBI Taxonomy" id="2727402"/>
    <lineage>
        <taxon>Eukaryota</taxon>
        <taxon>Viridiplantae</taxon>
        <taxon>Streptophyta</taxon>
        <taxon>Embryophyta</taxon>
        <taxon>Tracheophyta</taxon>
        <taxon>Spermatophyta</taxon>
        <taxon>Magnoliopsida</taxon>
        <taxon>eudicotyledons</taxon>
        <taxon>Gunneridae</taxon>
        <taxon>Pentapetalae</taxon>
        <taxon>asterids</taxon>
        <taxon>lamiids</taxon>
        <taxon>Lamiales</taxon>
        <taxon>Pedaliaceae</taxon>
        <taxon>Sesamum</taxon>
    </lineage>
</organism>
<dbReference type="Gene3D" id="3.50.30.30">
    <property type="match status" value="1"/>
</dbReference>
<dbReference type="EMBL" id="JACGWN010000011">
    <property type="protein sequence ID" value="KAL0421166.1"/>
    <property type="molecule type" value="Genomic_DNA"/>
</dbReference>
<comment type="similarity">
    <text evidence="1 6">Belongs to the peptidase S8 family.</text>
</comment>
<keyword evidence="4" id="KW-0378">Hydrolase</keyword>
<evidence type="ECO:0000256" key="7">
    <source>
        <dbReference type="SAM" id="MobiDB-lite"/>
    </source>
</evidence>
<evidence type="ECO:0000256" key="4">
    <source>
        <dbReference type="ARBA" id="ARBA00022801"/>
    </source>
</evidence>
<dbReference type="InterPro" id="IPR041469">
    <property type="entry name" value="Subtilisin-like_FN3"/>
</dbReference>
<evidence type="ECO:0000256" key="3">
    <source>
        <dbReference type="ARBA" id="ARBA00022729"/>
    </source>
</evidence>
<dbReference type="PANTHER" id="PTHR10795">
    <property type="entry name" value="PROPROTEIN CONVERTASE SUBTILISIN/KEXIN"/>
    <property type="match status" value="1"/>
</dbReference>
<dbReference type="Pfam" id="PF17766">
    <property type="entry name" value="fn3_6"/>
    <property type="match status" value="1"/>
</dbReference>
<dbReference type="InterPro" id="IPR023828">
    <property type="entry name" value="Peptidase_S8_Ser-AS"/>
</dbReference>
<comment type="caution">
    <text evidence="10">The sequence shown here is derived from an EMBL/GenBank/DDBJ whole genome shotgun (WGS) entry which is preliminary data.</text>
</comment>
<dbReference type="PROSITE" id="PS51892">
    <property type="entry name" value="SUBTILASE"/>
    <property type="match status" value="1"/>
</dbReference>
<keyword evidence="2 10" id="KW-0645">Protease</keyword>
<dbReference type="InterPro" id="IPR000209">
    <property type="entry name" value="Peptidase_S8/S53_dom"/>
</dbReference>
<evidence type="ECO:0000256" key="5">
    <source>
        <dbReference type="ARBA" id="ARBA00022825"/>
    </source>
</evidence>
<dbReference type="Pfam" id="PF00082">
    <property type="entry name" value="Peptidase_S8"/>
    <property type="match status" value="2"/>
</dbReference>
<evidence type="ECO:0000256" key="2">
    <source>
        <dbReference type="ARBA" id="ARBA00022670"/>
    </source>
</evidence>
<comment type="caution">
    <text evidence="6">Lacks conserved residue(s) required for the propagation of feature annotation.</text>
</comment>
<evidence type="ECO:0000256" key="1">
    <source>
        <dbReference type="ARBA" id="ARBA00011073"/>
    </source>
</evidence>
<protein>
    <submittedName>
        <fullName evidence="10">Subtilisin-like protease SBT4.3</fullName>
    </submittedName>
</protein>
<feature type="domain" description="Peptidase S8/S53" evidence="8">
    <location>
        <begin position="63"/>
        <end position="115"/>
    </location>
</feature>
<reference evidence="10" key="2">
    <citation type="journal article" date="2024" name="Plant">
        <title>Genomic evolution and insights into agronomic trait innovations of Sesamum species.</title>
        <authorList>
            <person name="Miao H."/>
            <person name="Wang L."/>
            <person name="Qu L."/>
            <person name="Liu H."/>
            <person name="Sun Y."/>
            <person name="Le M."/>
            <person name="Wang Q."/>
            <person name="Wei S."/>
            <person name="Zheng Y."/>
            <person name="Lin W."/>
            <person name="Duan Y."/>
            <person name="Cao H."/>
            <person name="Xiong S."/>
            <person name="Wang X."/>
            <person name="Wei L."/>
            <person name="Li C."/>
            <person name="Ma Q."/>
            <person name="Ju M."/>
            <person name="Zhao R."/>
            <person name="Li G."/>
            <person name="Mu C."/>
            <person name="Tian Q."/>
            <person name="Mei H."/>
            <person name="Zhang T."/>
            <person name="Gao T."/>
            <person name="Zhang H."/>
        </authorList>
    </citation>
    <scope>NUCLEOTIDE SEQUENCE</scope>
    <source>
        <strain evidence="10">KEN1</strain>
    </source>
</reference>
<dbReference type="PRINTS" id="PR00723">
    <property type="entry name" value="SUBTILISIN"/>
</dbReference>
<dbReference type="InterPro" id="IPR045051">
    <property type="entry name" value="SBT"/>
</dbReference>
<accession>A0AAW2V171</accession>
<name>A0AAW2V171_9LAMI</name>
<evidence type="ECO:0000259" key="9">
    <source>
        <dbReference type="Pfam" id="PF17766"/>
    </source>
</evidence>
<dbReference type="InterPro" id="IPR015500">
    <property type="entry name" value="Peptidase_S8_subtilisin-rel"/>
</dbReference>
<reference evidence="10" key="1">
    <citation type="submission" date="2020-06" db="EMBL/GenBank/DDBJ databases">
        <authorList>
            <person name="Li T."/>
            <person name="Hu X."/>
            <person name="Zhang T."/>
            <person name="Song X."/>
            <person name="Zhang H."/>
            <person name="Dai N."/>
            <person name="Sheng W."/>
            <person name="Hou X."/>
            <person name="Wei L."/>
        </authorList>
    </citation>
    <scope>NUCLEOTIDE SEQUENCE</scope>
    <source>
        <strain evidence="10">KEN1</strain>
        <tissue evidence="10">Leaf</tissue>
    </source>
</reference>
<evidence type="ECO:0000256" key="6">
    <source>
        <dbReference type="PROSITE-ProRule" id="PRU01240"/>
    </source>
</evidence>
<feature type="region of interest" description="Disordered" evidence="7">
    <location>
        <begin position="62"/>
        <end position="81"/>
    </location>
</feature>
<dbReference type="Gene3D" id="3.40.50.200">
    <property type="entry name" value="Peptidase S8/S53 domain"/>
    <property type="match status" value="2"/>
</dbReference>
<feature type="domain" description="Peptidase S8/S53" evidence="8">
    <location>
        <begin position="331"/>
        <end position="419"/>
    </location>
</feature>
<dbReference type="GO" id="GO:0004252">
    <property type="term" value="F:serine-type endopeptidase activity"/>
    <property type="evidence" value="ECO:0007669"/>
    <property type="project" value="InterPro"/>
</dbReference>
<keyword evidence="5" id="KW-0720">Serine protease</keyword>
<gene>
    <name evidence="10" type="ORF">Slati_3139500</name>
</gene>
<dbReference type="InterPro" id="IPR036852">
    <property type="entry name" value="Peptidase_S8/S53_dom_sf"/>
</dbReference>
<dbReference type="SUPFAM" id="SSF52743">
    <property type="entry name" value="Subtilisin-like"/>
    <property type="match status" value="1"/>
</dbReference>
<evidence type="ECO:0000313" key="10">
    <source>
        <dbReference type="EMBL" id="KAL0421166.1"/>
    </source>
</evidence>
<dbReference type="Gene3D" id="2.60.40.2310">
    <property type="match status" value="1"/>
</dbReference>
<dbReference type="PROSITE" id="PS00138">
    <property type="entry name" value="SUBTILASE_SER"/>
    <property type="match status" value="1"/>
</dbReference>
<sequence>MNRLHHTILTCFNKLLTAGCESLHSEKLYQEFQWICSQPHSSRETRVAHKLIGAHYYYSHQNRPSNDSARDREGHGTHTASTAAGNYVKDASFYGIAKGTARGGVPSARIAAYKTHRYNFNMIPLQLAPFMLYKKGRFSVAIRREQRIQQTVASIVPWIFTVAASSTDIEIITKVVTGNGTVFTGKAINSFSLPGTSVPVVYGKDVTKTCSEVSARQCVPICLEPSLVKGKILLCDNYLGMNTAFCVGAVGSVTSLETFPPQPLVNIFFIVPLPASQLSKQDFNDLQSYYVATITPRVDILTSESKKHRCPSGCRLLFKRAKWHYSRYFEDVTAPGIEILAAFSPLAPPSDFPSDKRSVNYSILSGTSMSCPHVAGAAAYVKSFHPNWSPSAIKSALMTTAWRMDPTKDSLAEFSYGAGHIDPVKAVDPGLVYETFTEDYINMLCSLGYDTATPRKILGVNITCPTGLQITPKDLNYPSMARRVTTNDSTIITFSENFTRTVTNVGLRNSTYKVTTSISPDYNISVKPDILTFRTLNERKSFEVIISGKITGEMVSAELE</sequence>
<dbReference type="GO" id="GO:0006508">
    <property type="term" value="P:proteolysis"/>
    <property type="evidence" value="ECO:0007669"/>
    <property type="project" value="UniProtKB-KW"/>
</dbReference>
<keyword evidence="3" id="KW-0732">Signal</keyword>
<dbReference type="AlphaFoldDB" id="A0AAW2V171"/>
<feature type="domain" description="Subtilisin-like protease fibronectin type-III" evidence="9">
    <location>
        <begin position="474"/>
        <end position="552"/>
    </location>
</feature>
<proteinExistence type="inferred from homology"/>